<evidence type="ECO:0000256" key="6">
    <source>
        <dbReference type="RuleBase" id="RU366068"/>
    </source>
</evidence>
<dbReference type="PANTHER" id="PTHR10617:SF107">
    <property type="entry name" value="ELECTRON TRANSFER FLAVOPROTEIN-UBIQUINONE OXIDOREDUCTASE, MITOCHONDRIAL"/>
    <property type="match status" value="1"/>
</dbReference>
<keyword evidence="3 6" id="KW-0249">Electron transport</keyword>
<evidence type="ECO:0000259" key="7">
    <source>
        <dbReference type="Pfam" id="PF05187"/>
    </source>
</evidence>
<evidence type="ECO:0000256" key="5">
    <source>
        <dbReference type="ARBA" id="ARBA00023014"/>
    </source>
</evidence>
<proteinExistence type="predicted"/>
<dbReference type="PANTHER" id="PTHR10617">
    <property type="entry name" value="ELECTRON TRANSFER FLAVOPROTEIN-UBIQUINONE OXIDOREDUCTASE"/>
    <property type="match status" value="1"/>
</dbReference>
<sequence length="164" mass="17509">GLAGYTSAVLGSYIKDDLFETRNMRPAFKSGFYLGGLKAGLMTLTKGAFPGGATHVEEDAAEERTVGTAAEPVQGGHTIRKLDAVFRAGNATRDDIPSHLLVGEDVSKEVAEFYVHMCPAGVYERDGDKLIVNAPNCVDCKATDVLGPRWTPREGGSGPSYKQM</sequence>
<feature type="non-terminal residue" evidence="8">
    <location>
        <position position="1"/>
    </location>
</feature>
<evidence type="ECO:0000256" key="1">
    <source>
        <dbReference type="ARBA" id="ARBA00022448"/>
    </source>
</evidence>
<dbReference type="EMBL" id="JAGQHR010000121">
    <property type="protein sequence ID" value="MCA9727172.1"/>
    <property type="molecule type" value="Genomic_DNA"/>
</dbReference>
<dbReference type="Proteomes" id="UP000697710">
    <property type="component" value="Unassembled WGS sequence"/>
</dbReference>
<keyword evidence="6" id="KW-0830">Ubiquinone</keyword>
<comment type="catalytic activity">
    <reaction evidence="6">
        <text>a ubiquinone + reduced [electron-transfer flavoprotein] = a ubiquinol + oxidized [electron-transfer flavoprotein] + H(+)</text>
        <dbReference type="Rhea" id="RHEA:24052"/>
        <dbReference type="Rhea" id="RHEA-COMP:9565"/>
        <dbReference type="Rhea" id="RHEA-COMP:9566"/>
        <dbReference type="Rhea" id="RHEA-COMP:10685"/>
        <dbReference type="Rhea" id="RHEA-COMP:10686"/>
        <dbReference type="ChEBI" id="CHEBI:15378"/>
        <dbReference type="ChEBI" id="CHEBI:16389"/>
        <dbReference type="ChEBI" id="CHEBI:17976"/>
        <dbReference type="ChEBI" id="CHEBI:57692"/>
        <dbReference type="ChEBI" id="CHEBI:58307"/>
        <dbReference type="EC" id="1.5.5.1"/>
    </reaction>
</comment>
<reference evidence="8" key="2">
    <citation type="journal article" date="2021" name="Microbiome">
        <title>Successional dynamics and alternative stable states in a saline activated sludge microbial community over 9 years.</title>
        <authorList>
            <person name="Wang Y."/>
            <person name="Ye J."/>
            <person name="Ju F."/>
            <person name="Liu L."/>
            <person name="Boyd J.A."/>
            <person name="Deng Y."/>
            <person name="Parks D.H."/>
            <person name="Jiang X."/>
            <person name="Yin X."/>
            <person name="Woodcroft B.J."/>
            <person name="Tyson G.W."/>
            <person name="Hugenholtz P."/>
            <person name="Polz M.F."/>
            <person name="Zhang T."/>
        </authorList>
    </citation>
    <scope>NUCLEOTIDE SEQUENCE</scope>
    <source>
        <strain evidence="8">HKST-UBA01</strain>
    </source>
</reference>
<dbReference type="AlphaFoldDB" id="A0A956LY76"/>
<keyword evidence="4 6" id="KW-0408">Iron</keyword>
<keyword evidence="2 6" id="KW-0479">Metal-binding</keyword>
<accession>A0A956LY76</accession>
<comment type="caution">
    <text evidence="8">The sequence shown here is derived from an EMBL/GenBank/DDBJ whole genome shotgun (WGS) entry which is preliminary data.</text>
</comment>
<evidence type="ECO:0000256" key="4">
    <source>
        <dbReference type="ARBA" id="ARBA00023004"/>
    </source>
</evidence>
<evidence type="ECO:0000256" key="3">
    <source>
        <dbReference type="ARBA" id="ARBA00022982"/>
    </source>
</evidence>
<keyword evidence="6" id="KW-0560">Oxidoreductase</keyword>
<dbReference type="GO" id="GO:0051539">
    <property type="term" value="F:4 iron, 4 sulfur cluster binding"/>
    <property type="evidence" value="ECO:0007669"/>
    <property type="project" value="UniProtKB-UniRule"/>
</dbReference>
<organism evidence="8 9">
    <name type="scientific">Eiseniibacteriota bacterium</name>
    <dbReference type="NCBI Taxonomy" id="2212470"/>
    <lineage>
        <taxon>Bacteria</taxon>
        <taxon>Candidatus Eiseniibacteriota</taxon>
    </lineage>
</organism>
<dbReference type="GO" id="GO:0004174">
    <property type="term" value="F:electron-transferring-flavoprotein dehydrogenase activity"/>
    <property type="evidence" value="ECO:0007669"/>
    <property type="project" value="UniProtKB-UniRule"/>
</dbReference>
<comment type="cofactor">
    <cofactor evidence="6">
        <name>FAD</name>
        <dbReference type="ChEBI" id="CHEBI:57692"/>
    </cofactor>
</comment>
<dbReference type="SUPFAM" id="SSF54862">
    <property type="entry name" value="4Fe-4S ferredoxins"/>
    <property type="match status" value="1"/>
</dbReference>
<keyword evidence="6" id="KW-0285">Flavoprotein</keyword>
<dbReference type="EC" id="1.5.5.1" evidence="6"/>
<keyword evidence="6" id="KW-0274">FAD</keyword>
<evidence type="ECO:0000313" key="9">
    <source>
        <dbReference type="Proteomes" id="UP000697710"/>
    </source>
</evidence>
<dbReference type="InterPro" id="IPR007859">
    <property type="entry name" value="ETF-QO/FixX_C"/>
</dbReference>
<comment type="cofactor">
    <cofactor evidence="6">
        <name>[4Fe-4S] cluster</name>
        <dbReference type="ChEBI" id="CHEBI:49883"/>
    </cofactor>
    <text evidence="6">Binds 1 [4Fe-4S] cluster.</text>
</comment>
<evidence type="ECO:0000313" key="8">
    <source>
        <dbReference type="EMBL" id="MCA9727172.1"/>
    </source>
</evidence>
<comment type="function">
    <text evidence="6">Accepts electrons from ETF and reduces ubiquinone.</text>
</comment>
<gene>
    <name evidence="8" type="ORF">KC729_05765</name>
</gene>
<dbReference type="Gene3D" id="3.30.70.20">
    <property type="match status" value="1"/>
</dbReference>
<reference evidence="8" key="1">
    <citation type="submission" date="2020-04" db="EMBL/GenBank/DDBJ databases">
        <authorList>
            <person name="Zhang T."/>
        </authorList>
    </citation>
    <scope>NUCLEOTIDE SEQUENCE</scope>
    <source>
        <strain evidence="8">HKST-UBA01</strain>
    </source>
</reference>
<protein>
    <recommendedName>
        <fullName evidence="6">Electron transfer flavoprotein-ubiquinone oxidoreductase</fullName>
        <shortName evidence="6">ETF-QO</shortName>
        <ecNumber evidence="6">1.5.5.1</ecNumber>
    </recommendedName>
</protein>
<dbReference type="Pfam" id="PF05187">
    <property type="entry name" value="Fer4_ETF_QO"/>
    <property type="match status" value="1"/>
</dbReference>
<evidence type="ECO:0000256" key="2">
    <source>
        <dbReference type="ARBA" id="ARBA00022723"/>
    </source>
</evidence>
<name>A0A956LY76_UNCEI</name>
<keyword evidence="5 6" id="KW-0411">Iron-sulfur</keyword>
<dbReference type="InterPro" id="IPR040156">
    <property type="entry name" value="ETF-QO"/>
</dbReference>
<dbReference type="GO" id="GO:0046872">
    <property type="term" value="F:metal ion binding"/>
    <property type="evidence" value="ECO:0007669"/>
    <property type="project" value="UniProtKB-KW"/>
</dbReference>
<keyword evidence="1 6" id="KW-0813">Transport</keyword>
<feature type="domain" description="ETF-QO/FixX C-terminal" evidence="7">
    <location>
        <begin position="78"/>
        <end position="162"/>
    </location>
</feature>